<dbReference type="EMBL" id="QJKJ01014245">
    <property type="protein sequence ID" value="RDX64737.1"/>
    <property type="molecule type" value="Genomic_DNA"/>
</dbReference>
<feature type="compositionally biased region" description="Basic and acidic residues" evidence="1">
    <location>
        <begin position="81"/>
        <end position="91"/>
    </location>
</feature>
<name>A0A371EFC7_MUCPR</name>
<evidence type="ECO:0000313" key="3">
    <source>
        <dbReference type="Proteomes" id="UP000257109"/>
    </source>
</evidence>
<gene>
    <name evidence="2" type="ORF">CR513_56671</name>
</gene>
<protein>
    <submittedName>
        <fullName evidence="2">Uncharacterized protein</fullName>
    </submittedName>
</protein>
<feature type="non-terminal residue" evidence="2">
    <location>
        <position position="1"/>
    </location>
</feature>
<accession>A0A371EFC7</accession>
<dbReference type="AlphaFoldDB" id="A0A371EFC7"/>
<dbReference type="Proteomes" id="UP000257109">
    <property type="component" value="Unassembled WGS sequence"/>
</dbReference>
<comment type="caution">
    <text evidence="2">The sequence shown here is derived from an EMBL/GenBank/DDBJ whole genome shotgun (WGS) entry which is preliminary data.</text>
</comment>
<sequence length="99" mass="11223">MFEQGLKVLMECNLLLGLKMPIKKKSYVFLYSRNSKKKWSLKMEKKIKCLKTNNGGEYVYENSYCGTPNLSGTKSLAHVSTDSRRRGDHGVVESATNDV</sequence>
<feature type="region of interest" description="Disordered" evidence="1">
    <location>
        <begin position="78"/>
        <end position="99"/>
    </location>
</feature>
<proteinExistence type="predicted"/>
<reference evidence="2" key="1">
    <citation type="submission" date="2018-05" db="EMBL/GenBank/DDBJ databases">
        <title>Draft genome of Mucuna pruriens seed.</title>
        <authorList>
            <person name="Nnadi N.E."/>
            <person name="Vos R."/>
            <person name="Hasami M.H."/>
            <person name="Devisetty U.K."/>
            <person name="Aguiy J.C."/>
        </authorList>
    </citation>
    <scope>NUCLEOTIDE SEQUENCE [LARGE SCALE GENOMIC DNA]</scope>
    <source>
        <strain evidence="2">JCA_2017</strain>
    </source>
</reference>
<evidence type="ECO:0000313" key="2">
    <source>
        <dbReference type="EMBL" id="RDX64737.1"/>
    </source>
</evidence>
<organism evidence="2 3">
    <name type="scientific">Mucuna pruriens</name>
    <name type="common">Velvet bean</name>
    <name type="synonym">Dolichos pruriens</name>
    <dbReference type="NCBI Taxonomy" id="157652"/>
    <lineage>
        <taxon>Eukaryota</taxon>
        <taxon>Viridiplantae</taxon>
        <taxon>Streptophyta</taxon>
        <taxon>Embryophyta</taxon>
        <taxon>Tracheophyta</taxon>
        <taxon>Spermatophyta</taxon>
        <taxon>Magnoliopsida</taxon>
        <taxon>eudicotyledons</taxon>
        <taxon>Gunneridae</taxon>
        <taxon>Pentapetalae</taxon>
        <taxon>rosids</taxon>
        <taxon>fabids</taxon>
        <taxon>Fabales</taxon>
        <taxon>Fabaceae</taxon>
        <taxon>Papilionoideae</taxon>
        <taxon>50 kb inversion clade</taxon>
        <taxon>NPAAA clade</taxon>
        <taxon>indigoferoid/millettioid clade</taxon>
        <taxon>Phaseoleae</taxon>
        <taxon>Mucuna</taxon>
    </lineage>
</organism>
<evidence type="ECO:0000256" key="1">
    <source>
        <dbReference type="SAM" id="MobiDB-lite"/>
    </source>
</evidence>
<keyword evidence="3" id="KW-1185">Reference proteome</keyword>